<evidence type="ECO:0000313" key="2">
    <source>
        <dbReference type="Proteomes" id="UP000218891"/>
    </source>
</evidence>
<dbReference type="EMBL" id="CP010645">
    <property type="protein sequence ID" value="ATG37840.1"/>
    <property type="molecule type" value="Genomic_DNA"/>
</dbReference>
<accession>A0ABM6PIZ7</accession>
<dbReference type="InterPro" id="IPR029058">
    <property type="entry name" value="AB_hydrolase_fold"/>
</dbReference>
<evidence type="ECO:0000313" key="1">
    <source>
        <dbReference type="EMBL" id="ATG37840.1"/>
    </source>
</evidence>
<gene>
    <name evidence="1" type="ORF">PhaeoP36_03764</name>
</gene>
<name>A0ABM6PIZ7_9RHOB</name>
<sequence length="102" mass="11338">MKYELNSLRQNRGGSGWLFQALKETKALSGMKSPDIPCIAFGGSENAIVDLPAIRNRMTRWPNSTFECIEGAKHELLAEKPATRVDMLKKIADLFKSVEKAA</sequence>
<reference evidence="1 2" key="4">
    <citation type="journal article" date="2018" name="Environ. Microbiol. Rep.">
        <title>Phylogenetic distribution of roseobacticides in the Roseobacter group and their effect on microalgae.</title>
        <authorList>
            <person name="Sonnenschein E.C."/>
            <person name="Phippen C.B."/>
            <person name="Bentzon-Tilia M."/>
            <person name="Rasmussen S.A."/>
            <person name="Nielsen K.F."/>
            <person name="Gram L."/>
        </authorList>
    </citation>
    <scope>NUCLEOTIDE SEQUENCE [LARGE SCALE GENOMIC DNA]</scope>
    <source>
        <strain evidence="1 2">P36</strain>
    </source>
</reference>
<keyword evidence="2" id="KW-1185">Reference proteome</keyword>
<dbReference type="Proteomes" id="UP000218891">
    <property type="component" value="Plasmid pP36_b"/>
</dbReference>
<proteinExistence type="predicted"/>
<protein>
    <submittedName>
        <fullName evidence="1">Lysophospholipase</fullName>
        <ecNumber evidence="1">3.1.1.5</ecNumber>
    </submittedName>
</protein>
<dbReference type="Gene3D" id="3.40.50.1820">
    <property type="entry name" value="alpha/beta hydrolase"/>
    <property type="match status" value="1"/>
</dbReference>
<dbReference type="SUPFAM" id="SSF53474">
    <property type="entry name" value="alpha/beta-Hydrolases"/>
    <property type="match status" value="1"/>
</dbReference>
<reference evidence="1 2" key="2">
    <citation type="journal article" date="2017" name="Genome Biol. Evol.">
        <title>Trajectories and Drivers of Genome Evolution in Surface-Associated Marine Phaeobacter.</title>
        <authorList>
            <person name="Freese H.M."/>
            <person name="Sikorski J."/>
            <person name="Bunk B."/>
            <person name="Scheuner C."/>
            <person name="Meier-Kolthoff J.P."/>
            <person name="Sproer C."/>
            <person name="Gram L."/>
            <person name="Overmann J."/>
        </authorList>
    </citation>
    <scope>NUCLEOTIDE SEQUENCE [LARGE SCALE GENOMIC DNA]</scope>
    <source>
        <strain evidence="1 2">P36</strain>
    </source>
</reference>
<dbReference type="EC" id="3.1.1.5" evidence="1"/>
<dbReference type="GO" id="GO:0004622">
    <property type="term" value="F:phosphatidylcholine lysophospholipase activity"/>
    <property type="evidence" value="ECO:0007669"/>
    <property type="project" value="UniProtKB-EC"/>
</dbReference>
<reference evidence="1 2" key="1">
    <citation type="journal article" date="2017" name="Front. Microbiol.">
        <title>Phaeobacter piscinae sp. nov., a species of the Roseobacter group and potential aquaculture probiont.</title>
        <authorList>
            <person name="Sonnenschein E.C."/>
            <person name="Phippen C.B.W."/>
            <person name="Nielsen K.F."/>
            <person name="Mateiu R.V."/>
            <person name="Melchiorsen J."/>
            <person name="Gram L."/>
            <person name="Overmann J."/>
            <person name="Freese H.M."/>
        </authorList>
    </citation>
    <scope>NUCLEOTIDE SEQUENCE [LARGE SCALE GENOMIC DNA]</scope>
    <source>
        <strain evidence="1 2">P36</strain>
    </source>
</reference>
<keyword evidence="1" id="KW-0614">Plasmid</keyword>
<reference evidence="1 2" key="3">
    <citation type="journal article" date="2017" name="Int. J. Syst. Evol. Microbiol.">
        <title>Adaptation of Surface-Associated Bacteria to the Open Ocean: A Genomically Distinct Subpopulation of Phaeobacter gallaeciensis Colonizes Pacific Mesozooplankton.</title>
        <authorList>
            <person name="Freese H.M."/>
            <person name="Methner A."/>
            <person name="Overmann J."/>
        </authorList>
    </citation>
    <scope>NUCLEOTIDE SEQUENCE [LARGE SCALE GENOMIC DNA]</scope>
    <source>
        <strain evidence="1 2">P36</strain>
    </source>
</reference>
<keyword evidence="1" id="KW-0378">Hydrolase</keyword>
<dbReference type="RefSeq" id="WP_123580083.1">
    <property type="nucleotide sequence ID" value="NZ_CP010645.1"/>
</dbReference>
<geneLocation type="plasmid" evidence="1 2">
    <name>pP36_b</name>
</geneLocation>
<organism evidence="1 2">
    <name type="scientific">Phaeobacter piscinae</name>
    <dbReference type="NCBI Taxonomy" id="1580596"/>
    <lineage>
        <taxon>Bacteria</taxon>
        <taxon>Pseudomonadati</taxon>
        <taxon>Pseudomonadota</taxon>
        <taxon>Alphaproteobacteria</taxon>
        <taxon>Rhodobacterales</taxon>
        <taxon>Roseobacteraceae</taxon>
        <taxon>Phaeobacter</taxon>
    </lineage>
</organism>